<evidence type="ECO:0000313" key="2">
    <source>
        <dbReference type="Proteomes" id="UP000216533"/>
    </source>
</evidence>
<dbReference type="InterPro" id="IPR006311">
    <property type="entry name" value="TAT_signal"/>
</dbReference>
<evidence type="ECO:0000313" key="1">
    <source>
        <dbReference type="EMBL" id="OYN86358.1"/>
    </source>
</evidence>
<dbReference type="InterPro" id="IPR019546">
    <property type="entry name" value="TAT_signal_bac_arc"/>
</dbReference>
<reference evidence="1 2" key="1">
    <citation type="submission" date="2017-07" db="EMBL/GenBank/DDBJ databases">
        <title>Draft whole genome sequences of clinical Proprionibacteriaceae strains.</title>
        <authorList>
            <person name="Bernier A.-M."/>
            <person name="Bernard K."/>
            <person name="Domingo M.-C."/>
        </authorList>
    </citation>
    <scope>NUCLEOTIDE SEQUENCE [LARGE SCALE GENOMIC DNA]</scope>
    <source>
        <strain evidence="1 2">NML 160184</strain>
    </source>
</reference>
<proteinExistence type="predicted"/>
<organism evidence="1 2">
    <name type="scientific">Parenemella sanctibonifatiensis</name>
    <dbReference type="NCBI Taxonomy" id="2016505"/>
    <lineage>
        <taxon>Bacteria</taxon>
        <taxon>Bacillati</taxon>
        <taxon>Actinomycetota</taxon>
        <taxon>Actinomycetes</taxon>
        <taxon>Propionibacteriales</taxon>
        <taxon>Propionibacteriaceae</taxon>
        <taxon>Parenemella</taxon>
    </lineage>
</organism>
<name>A0A255E457_9ACTN</name>
<dbReference type="PROSITE" id="PS51318">
    <property type="entry name" value="TAT"/>
    <property type="match status" value="1"/>
</dbReference>
<dbReference type="NCBIfam" id="TIGR01409">
    <property type="entry name" value="TAT_signal_seq"/>
    <property type="match status" value="1"/>
</dbReference>
<dbReference type="EMBL" id="NMVI01000018">
    <property type="protein sequence ID" value="OYN86358.1"/>
    <property type="molecule type" value="Genomic_DNA"/>
</dbReference>
<dbReference type="Proteomes" id="UP000216533">
    <property type="component" value="Unassembled WGS sequence"/>
</dbReference>
<dbReference type="AlphaFoldDB" id="A0A255E457"/>
<dbReference type="RefSeq" id="WP_094450927.1">
    <property type="nucleotide sequence ID" value="NZ_NMVI01000018.1"/>
</dbReference>
<sequence length="130" mass="13707">MTESFTHRTLSRRAVLGGAAAAGVAALAGCSAAEEAPTELVQRNADAVTLPSYIPFTEAESDLPGTADGVPPGFFNYPEPIDRGGFPLPEMESFSLLLQAKVVTRTPSVPPEQMARASDHLPVVVDTDLR</sequence>
<gene>
    <name evidence="1" type="ORF">CGZ92_08330</name>
</gene>
<accession>A0A255E457</accession>
<protein>
    <submittedName>
        <fullName evidence="1">Uncharacterized protein</fullName>
    </submittedName>
</protein>
<comment type="caution">
    <text evidence="1">The sequence shown here is derived from an EMBL/GenBank/DDBJ whole genome shotgun (WGS) entry which is preliminary data.</text>
</comment>